<reference evidence="3" key="1">
    <citation type="submission" date="2016-06" db="UniProtKB">
        <authorList>
            <consortium name="WormBaseParasite"/>
        </authorList>
    </citation>
    <scope>IDENTIFICATION</scope>
</reference>
<evidence type="ECO:0000313" key="3">
    <source>
        <dbReference type="WBParaSite" id="GPUH_0000457701-mRNA-1"/>
    </source>
</evidence>
<dbReference type="EMBL" id="UYRT01008755">
    <property type="protein sequence ID" value="VDK45875.1"/>
    <property type="molecule type" value="Genomic_DNA"/>
</dbReference>
<gene>
    <name evidence="1" type="ORF">GPUH_LOCUS4570</name>
</gene>
<sequence length="96" mass="11309">MKQVKKSEAIELEDYVIARRPFYARWYQNYQNRALAKRLEKYDEDEAKVFVAQKLFKVDGIICDEQTKLLLIQSIVLVPAHARATDESTELIRKYG</sequence>
<evidence type="ECO:0000313" key="2">
    <source>
        <dbReference type="Proteomes" id="UP000271098"/>
    </source>
</evidence>
<name>A0A183D779_9BILA</name>
<evidence type="ECO:0000313" key="1">
    <source>
        <dbReference type="EMBL" id="VDK45875.1"/>
    </source>
</evidence>
<reference evidence="1 2" key="2">
    <citation type="submission" date="2018-11" db="EMBL/GenBank/DDBJ databases">
        <authorList>
            <consortium name="Pathogen Informatics"/>
        </authorList>
    </citation>
    <scope>NUCLEOTIDE SEQUENCE [LARGE SCALE GENOMIC DNA]</scope>
</reference>
<dbReference type="WBParaSite" id="GPUH_0000457701-mRNA-1">
    <property type="protein sequence ID" value="GPUH_0000457701-mRNA-1"/>
    <property type="gene ID" value="GPUH_0000457701"/>
</dbReference>
<accession>A0A183D779</accession>
<dbReference type="AlphaFoldDB" id="A0A183D779"/>
<dbReference type="Proteomes" id="UP000271098">
    <property type="component" value="Unassembled WGS sequence"/>
</dbReference>
<protein>
    <submittedName>
        <fullName evidence="3">Integrase</fullName>
    </submittedName>
</protein>
<dbReference type="OrthoDB" id="5834449at2759"/>
<keyword evidence="2" id="KW-1185">Reference proteome</keyword>
<organism evidence="3">
    <name type="scientific">Gongylonema pulchrum</name>
    <dbReference type="NCBI Taxonomy" id="637853"/>
    <lineage>
        <taxon>Eukaryota</taxon>
        <taxon>Metazoa</taxon>
        <taxon>Ecdysozoa</taxon>
        <taxon>Nematoda</taxon>
        <taxon>Chromadorea</taxon>
        <taxon>Rhabditida</taxon>
        <taxon>Spirurina</taxon>
        <taxon>Spiruromorpha</taxon>
        <taxon>Spiruroidea</taxon>
        <taxon>Gongylonematidae</taxon>
        <taxon>Gongylonema</taxon>
    </lineage>
</organism>
<proteinExistence type="predicted"/>